<dbReference type="Proteomes" id="UP000186922">
    <property type="component" value="Unassembled WGS sequence"/>
</dbReference>
<evidence type="ECO:0008006" key="3">
    <source>
        <dbReference type="Google" id="ProtNLM"/>
    </source>
</evidence>
<sequence length="364" mass="43012">MSRWQASWQFIEQQADLVSDILSHFNVFFRNRFRRVSKGWNEVLGTPWDGHVNRCLFFDFTGGPDYFPWCPFDMNEVARTVSHVLDTSSTRCGSIPRLMLKFPFSAHQDRCRRSTSYLGDQLLYGKPLIEHCHFSTVMLINMSFFEYGFFEFGQRGARWSRETKIILHNCELYLSDFLFSFEDNEPSLGRYYRLNRERDWTMTVPFLSLAIGPETSFKERRIRLLEALDGQGLVWPFPSEQLQWLSLCWSSYLLNHAPDQLVEMNAQGQYTFYQAVGQFLREYDRDRKLVKTWKPSRVFFDNGELSFRDCLIIACEYEKSAKEGKTRPPYSLSTTFGKAGVAYRDYIRFISVKSSRRSYLVIFF</sequence>
<dbReference type="AlphaFoldDB" id="A0A1D1W276"/>
<gene>
    <name evidence="1" type="primary">RvY_17465-1</name>
    <name evidence="1" type="synonym">RvY_17465.1</name>
    <name evidence="1" type="ORF">RvY_17465</name>
</gene>
<keyword evidence="2" id="KW-1185">Reference proteome</keyword>
<dbReference type="EMBL" id="BDGG01000015">
    <property type="protein sequence ID" value="GAV07650.1"/>
    <property type="molecule type" value="Genomic_DNA"/>
</dbReference>
<organism evidence="1 2">
    <name type="scientific">Ramazzottius varieornatus</name>
    <name type="common">Water bear</name>
    <name type="synonym">Tardigrade</name>
    <dbReference type="NCBI Taxonomy" id="947166"/>
    <lineage>
        <taxon>Eukaryota</taxon>
        <taxon>Metazoa</taxon>
        <taxon>Ecdysozoa</taxon>
        <taxon>Tardigrada</taxon>
        <taxon>Eutardigrada</taxon>
        <taxon>Parachela</taxon>
        <taxon>Hypsibioidea</taxon>
        <taxon>Ramazzottiidae</taxon>
        <taxon>Ramazzottius</taxon>
    </lineage>
</organism>
<reference evidence="1 2" key="1">
    <citation type="journal article" date="2016" name="Nat. Commun.">
        <title>Extremotolerant tardigrade genome and improved radiotolerance of human cultured cells by tardigrade-unique protein.</title>
        <authorList>
            <person name="Hashimoto T."/>
            <person name="Horikawa D.D."/>
            <person name="Saito Y."/>
            <person name="Kuwahara H."/>
            <person name="Kozuka-Hata H."/>
            <person name="Shin-I T."/>
            <person name="Minakuchi Y."/>
            <person name="Ohishi K."/>
            <person name="Motoyama A."/>
            <person name="Aizu T."/>
            <person name="Enomoto A."/>
            <person name="Kondo K."/>
            <person name="Tanaka S."/>
            <person name="Hara Y."/>
            <person name="Koshikawa S."/>
            <person name="Sagara H."/>
            <person name="Miura T."/>
            <person name="Yokobori S."/>
            <person name="Miyagawa K."/>
            <person name="Suzuki Y."/>
            <person name="Kubo T."/>
            <person name="Oyama M."/>
            <person name="Kohara Y."/>
            <person name="Fujiyama A."/>
            <person name="Arakawa K."/>
            <person name="Katayama T."/>
            <person name="Toyoda A."/>
            <person name="Kunieda T."/>
        </authorList>
    </citation>
    <scope>NUCLEOTIDE SEQUENCE [LARGE SCALE GENOMIC DNA]</scope>
    <source>
        <strain evidence="1 2">YOKOZUNA-1</strain>
    </source>
</reference>
<proteinExistence type="predicted"/>
<name>A0A1D1W276_RAMVA</name>
<accession>A0A1D1W276</accession>
<evidence type="ECO:0000313" key="1">
    <source>
        <dbReference type="EMBL" id="GAV07650.1"/>
    </source>
</evidence>
<evidence type="ECO:0000313" key="2">
    <source>
        <dbReference type="Proteomes" id="UP000186922"/>
    </source>
</evidence>
<protein>
    <recommendedName>
        <fullName evidence="3">F-box domain-containing protein</fullName>
    </recommendedName>
</protein>
<comment type="caution">
    <text evidence="1">The sequence shown here is derived from an EMBL/GenBank/DDBJ whole genome shotgun (WGS) entry which is preliminary data.</text>
</comment>